<reference evidence="1" key="1">
    <citation type="journal article" date="2015" name="Nature">
        <title>Complex archaea that bridge the gap between prokaryotes and eukaryotes.</title>
        <authorList>
            <person name="Spang A."/>
            <person name="Saw J.H."/>
            <person name="Jorgensen S.L."/>
            <person name="Zaremba-Niedzwiedzka K."/>
            <person name="Martijn J."/>
            <person name="Lind A.E."/>
            <person name="van Eijk R."/>
            <person name="Schleper C."/>
            <person name="Guy L."/>
            <person name="Ettema T.J."/>
        </authorList>
    </citation>
    <scope>NUCLEOTIDE SEQUENCE</scope>
</reference>
<dbReference type="EMBL" id="LAZR01013145">
    <property type="protein sequence ID" value="KKM23335.1"/>
    <property type="molecule type" value="Genomic_DNA"/>
</dbReference>
<name>A0A0F9L6S3_9ZZZZ</name>
<evidence type="ECO:0000313" key="1">
    <source>
        <dbReference type="EMBL" id="KKM23335.1"/>
    </source>
</evidence>
<gene>
    <name evidence="1" type="ORF">LCGC14_1616260</name>
</gene>
<comment type="caution">
    <text evidence="1">The sequence shown here is derived from an EMBL/GenBank/DDBJ whole genome shotgun (WGS) entry which is preliminary data.</text>
</comment>
<organism evidence="1">
    <name type="scientific">marine sediment metagenome</name>
    <dbReference type="NCBI Taxonomy" id="412755"/>
    <lineage>
        <taxon>unclassified sequences</taxon>
        <taxon>metagenomes</taxon>
        <taxon>ecological metagenomes</taxon>
    </lineage>
</organism>
<sequence>MSSPIKRIVVKPGQILYIETPLGSIAIEPNRTDLKGRIYDHISLIPTNKLILKNSSPLSLLIPCFSYKD</sequence>
<proteinExistence type="predicted"/>
<accession>A0A0F9L6S3</accession>
<protein>
    <submittedName>
        <fullName evidence="1">Uncharacterized protein</fullName>
    </submittedName>
</protein>
<dbReference type="AlphaFoldDB" id="A0A0F9L6S3"/>